<dbReference type="OrthoDB" id="759142at2759"/>
<comment type="caution">
    <text evidence="1">The sequence shown here is derived from an EMBL/GenBank/DDBJ whole genome shotgun (WGS) entry which is preliminary data.</text>
</comment>
<name>A0A4Q2D0W0_9AGAR</name>
<dbReference type="Proteomes" id="UP000290288">
    <property type="component" value="Unassembled WGS sequence"/>
</dbReference>
<organism evidence="1 2">
    <name type="scientific">Candolleomyces aberdarensis</name>
    <dbReference type="NCBI Taxonomy" id="2316362"/>
    <lineage>
        <taxon>Eukaryota</taxon>
        <taxon>Fungi</taxon>
        <taxon>Dikarya</taxon>
        <taxon>Basidiomycota</taxon>
        <taxon>Agaricomycotina</taxon>
        <taxon>Agaricomycetes</taxon>
        <taxon>Agaricomycetidae</taxon>
        <taxon>Agaricales</taxon>
        <taxon>Agaricineae</taxon>
        <taxon>Psathyrellaceae</taxon>
        <taxon>Candolleomyces</taxon>
    </lineage>
</organism>
<dbReference type="AlphaFoldDB" id="A0A4Q2D0W0"/>
<sequence>MSIEIVDSISSKNIYLSKKGIKGETRLAITTHADDMSSDQASKLTRIADLHVDTGADDVDYNADANRESLSGLETEMRKIKGS</sequence>
<gene>
    <name evidence="1" type="ORF">EST38_g13482</name>
</gene>
<evidence type="ECO:0000313" key="1">
    <source>
        <dbReference type="EMBL" id="RXW12372.1"/>
    </source>
</evidence>
<dbReference type="EMBL" id="SDEE01001269">
    <property type="protein sequence ID" value="RXW12372.1"/>
    <property type="molecule type" value="Genomic_DNA"/>
</dbReference>
<reference evidence="1 2" key="1">
    <citation type="submission" date="2019-01" db="EMBL/GenBank/DDBJ databases">
        <title>Draft genome sequence of Psathyrella aberdarensis IHI B618.</title>
        <authorList>
            <person name="Buettner E."/>
            <person name="Kellner H."/>
        </authorList>
    </citation>
    <scope>NUCLEOTIDE SEQUENCE [LARGE SCALE GENOMIC DNA]</scope>
    <source>
        <strain evidence="1 2">IHI B618</strain>
    </source>
</reference>
<protein>
    <submittedName>
        <fullName evidence="1">Uncharacterized protein</fullName>
    </submittedName>
</protein>
<accession>A0A4Q2D0W0</accession>
<proteinExistence type="predicted"/>
<keyword evidence="2" id="KW-1185">Reference proteome</keyword>
<evidence type="ECO:0000313" key="2">
    <source>
        <dbReference type="Proteomes" id="UP000290288"/>
    </source>
</evidence>
<dbReference type="STRING" id="2316362.A0A4Q2D0W0"/>